<evidence type="ECO:0000256" key="3">
    <source>
        <dbReference type="ARBA" id="ARBA00023002"/>
    </source>
</evidence>
<gene>
    <name evidence="7" type="ORF">NOCA2100015</name>
</gene>
<protein>
    <submittedName>
        <fullName evidence="7">Putative molybdopterin oxidoreductase</fullName>
    </submittedName>
</protein>
<dbReference type="PANTHER" id="PTHR43105:SF9">
    <property type="entry name" value="NADPH-FE(3+) OXIDOREDUCTASE SUBUNIT ALPHA"/>
    <property type="match status" value="1"/>
</dbReference>
<accession>A0A2P2BZK9</accession>
<keyword evidence="1" id="KW-0004">4Fe-4S</keyword>
<dbReference type="InterPro" id="IPR009010">
    <property type="entry name" value="Asp_de-COase-like_dom_sf"/>
</dbReference>
<dbReference type="InterPro" id="IPR006656">
    <property type="entry name" value="Mopterin_OxRdtase"/>
</dbReference>
<dbReference type="InterPro" id="IPR050123">
    <property type="entry name" value="Prok_molybdopt-oxidoreductase"/>
</dbReference>
<reference evidence="7" key="1">
    <citation type="submission" date="2015-08" db="EMBL/GenBank/DDBJ databases">
        <authorList>
            <person name="Babu N.S."/>
            <person name="Beckwith C.J."/>
            <person name="Beseler K.G."/>
            <person name="Brison A."/>
            <person name="Carone J.V."/>
            <person name="Caskin T.P."/>
            <person name="Diamond M."/>
            <person name="Durham M.E."/>
            <person name="Foxe J.M."/>
            <person name="Go M."/>
            <person name="Henderson B.A."/>
            <person name="Jones I.B."/>
            <person name="McGettigan J.A."/>
            <person name="Micheletti S.J."/>
            <person name="Nasrallah M.E."/>
            <person name="Ortiz D."/>
            <person name="Piller C.R."/>
            <person name="Privatt S.R."/>
            <person name="Schneider S.L."/>
            <person name="Sharp S."/>
            <person name="Smith T.C."/>
            <person name="Stanton J.D."/>
            <person name="Ullery H.E."/>
            <person name="Wilson R.J."/>
            <person name="Serrano M.G."/>
            <person name="Buck G."/>
            <person name="Lee V."/>
            <person name="Wang Y."/>
            <person name="Carvalho R."/>
            <person name="Voegtly L."/>
            <person name="Shi R."/>
            <person name="Duckworth R."/>
            <person name="Johnson A."/>
            <person name="Loviza R."/>
            <person name="Walstead R."/>
            <person name="Shah Z."/>
            <person name="Kiflezghi M."/>
            <person name="Wade K."/>
            <person name="Ball S.L."/>
            <person name="Bradley K.W."/>
            <person name="Asai D.J."/>
            <person name="Bowman C.A."/>
            <person name="Russell D.A."/>
            <person name="Pope W.H."/>
            <person name="Jacobs-Sera D."/>
            <person name="Hendrix R.W."/>
            <person name="Hatfull G.F."/>
        </authorList>
    </citation>
    <scope>NUCLEOTIDE SEQUENCE</scope>
</reference>
<dbReference type="AlphaFoldDB" id="A0A2P2BZK9"/>
<dbReference type="SUPFAM" id="SSF53706">
    <property type="entry name" value="Formate dehydrogenase/DMSO reductase, domains 1-3"/>
    <property type="match status" value="1"/>
</dbReference>
<dbReference type="Gene3D" id="3.40.50.740">
    <property type="match status" value="1"/>
</dbReference>
<evidence type="ECO:0000313" key="7">
    <source>
        <dbReference type="EMBL" id="CUR53882.1"/>
    </source>
</evidence>
<dbReference type="EMBL" id="CZKA01000002">
    <property type="protein sequence ID" value="CUR53882.1"/>
    <property type="molecule type" value="Genomic_DNA"/>
</dbReference>
<dbReference type="Gene3D" id="2.40.40.20">
    <property type="match status" value="1"/>
</dbReference>
<name>A0A2P2BZK9_9ZZZZ</name>
<evidence type="ECO:0000256" key="4">
    <source>
        <dbReference type="ARBA" id="ARBA00023004"/>
    </source>
</evidence>
<keyword evidence="4" id="KW-0408">Iron</keyword>
<dbReference type="GO" id="GO:0016491">
    <property type="term" value="F:oxidoreductase activity"/>
    <property type="evidence" value="ECO:0007669"/>
    <property type="project" value="UniProtKB-KW"/>
</dbReference>
<dbReference type="PROSITE" id="PS51669">
    <property type="entry name" value="4FE4S_MOW_BIS_MGD"/>
    <property type="match status" value="1"/>
</dbReference>
<dbReference type="Pfam" id="PF00384">
    <property type="entry name" value="Molybdopterin"/>
    <property type="match status" value="1"/>
</dbReference>
<dbReference type="GO" id="GO:0051539">
    <property type="term" value="F:4 iron, 4 sulfur cluster binding"/>
    <property type="evidence" value="ECO:0007669"/>
    <property type="project" value="UniProtKB-KW"/>
</dbReference>
<dbReference type="Gene3D" id="3.40.228.10">
    <property type="entry name" value="Dimethylsulfoxide Reductase, domain 2"/>
    <property type="match status" value="1"/>
</dbReference>
<keyword evidence="2" id="KW-0479">Metal-binding</keyword>
<dbReference type="InterPro" id="IPR006963">
    <property type="entry name" value="Mopterin_OxRdtase_4Fe-4S_dom"/>
</dbReference>
<dbReference type="GO" id="GO:0046872">
    <property type="term" value="F:metal ion binding"/>
    <property type="evidence" value="ECO:0007669"/>
    <property type="project" value="UniProtKB-KW"/>
</dbReference>
<organism evidence="7">
    <name type="scientific">metagenome</name>
    <dbReference type="NCBI Taxonomy" id="256318"/>
    <lineage>
        <taxon>unclassified sequences</taxon>
        <taxon>metagenomes</taxon>
    </lineage>
</organism>
<dbReference type="Pfam" id="PF01568">
    <property type="entry name" value="Molydop_binding"/>
    <property type="match status" value="1"/>
</dbReference>
<dbReference type="Pfam" id="PF04879">
    <property type="entry name" value="Molybdop_Fe4S4"/>
    <property type="match status" value="1"/>
</dbReference>
<evidence type="ECO:0000256" key="2">
    <source>
        <dbReference type="ARBA" id="ARBA00022723"/>
    </source>
</evidence>
<dbReference type="GO" id="GO:0043546">
    <property type="term" value="F:molybdopterin cofactor binding"/>
    <property type="evidence" value="ECO:0007669"/>
    <property type="project" value="InterPro"/>
</dbReference>
<dbReference type="InterPro" id="IPR006657">
    <property type="entry name" value="MoPterin_dinucl-bd_dom"/>
</dbReference>
<proteinExistence type="predicted"/>
<feature type="domain" description="4Fe-4S Mo/W bis-MGD-type" evidence="6">
    <location>
        <begin position="4"/>
        <end position="60"/>
    </location>
</feature>
<sequence length="709" mass="76660">MVAMEKRIGVCNLCEAICGLELTVEDRTVVSVRGNRDDPLSRGHICPKGIAIADVYADPDRLRRPVRRILLDGQPHWEEIGWDEAFDLVADGLAAATNEHGRDAVGIYLGNPNVHSLGAMTHGPALVKLLPTRNRFSATSVDQLPHQLVAHLMYGHQLMLPVPDLDRTSYFLVFGANPMASNGSLMTVPDFPNRLRALGRRGGSMVVFDPRRTETAKLADEHHFIRPGTDLQVVLAMLHVLFEEGLATPPPYVDGLDVVAAAVAPFSPERAAQASGVPAADIRRIAREYAAADAAAAYGRIGVSTTAWGTVAQWGVQLLNLVTGNLDREGGTLITSPAIDAVGRGLIGKGHHGLWSSRVRGLPESGGELPVAVLREEIETPGKGQIRAVLTLSGNPVLSTPDGAALDRALAGLDFMAAVDIYINETTRHADVILPPTTALERDHYDLVFHTLAVRNTARFTPAVFDKEREQRHDWEIYRELGKRLTRRLVRKPSLRRRLTSRARLAMSPTFLIGQLLRTDRAGVTISQLRRSPSGVDLGPLQAGSFPDRLQTPGKRVEAAPGLVLDDLARLAASDPPAVDELLLIGRRHQRDCNSWLHNSSRLTRGRERHQLLMNPGDLSSRGLIDGSTVTVTSRVGAVRVEVLATDDLMPGVVSLPHGFGHQLSGTRMAGAQKVTGVSINDLTDPELLDISGNAALSGVPVTVHPDPS</sequence>
<keyword evidence="5" id="KW-0411">Iron-sulfur</keyword>
<evidence type="ECO:0000256" key="1">
    <source>
        <dbReference type="ARBA" id="ARBA00022485"/>
    </source>
</evidence>
<evidence type="ECO:0000256" key="5">
    <source>
        <dbReference type="ARBA" id="ARBA00023014"/>
    </source>
</evidence>
<dbReference type="SUPFAM" id="SSF50692">
    <property type="entry name" value="ADC-like"/>
    <property type="match status" value="1"/>
</dbReference>
<keyword evidence="3" id="KW-0560">Oxidoreductase</keyword>
<dbReference type="SMART" id="SM00926">
    <property type="entry name" value="Molybdop_Fe4S4"/>
    <property type="match status" value="1"/>
</dbReference>
<dbReference type="PANTHER" id="PTHR43105">
    <property type="entry name" value="RESPIRATORY NITRATE REDUCTASE"/>
    <property type="match status" value="1"/>
</dbReference>
<dbReference type="Gene3D" id="2.20.25.90">
    <property type="entry name" value="ADC-like domains"/>
    <property type="match status" value="1"/>
</dbReference>
<dbReference type="GO" id="GO:0016020">
    <property type="term" value="C:membrane"/>
    <property type="evidence" value="ECO:0007669"/>
    <property type="project" value="TreeGrafter"/>
</dbReference>
<evidence type="ECO:0000259" key="6">
    <source>
        <dbReference type="PROSITE" id="PS51669"/>
    </source>
</evidence>